<sequence length="468" mass="50775">MSGRVELSPQYIAQLIREEQDVPVQVVAVDTLPTSAKNPVNKATFDTFLQGTVYKASTLTQLQEQTDALVMRLQQANIVAAAVPIIETSRSSVSGAGENPLPVSLTLRYQPKSHFTAKTGTNITNSGQGDAYLTFQKRGLLGLDETVTLDHRRDTGTNAGSNVSVLFPYVVPGNAYLSGKIDMFDAWKFLGVHDRGAAANLHTCYTPKSGKWNHSVTLDCIERVFHNSAYALPIKDTSTLVSEQLLVQEGKSLSSSLRWCASRDARDSTIAPATGHMVKVDTQISAAPETATPKFIKASCESNWVRSWLHNDFLTLSATGRAGYIHNLDPTRSYIHFADKFQSGGPNDVRSFAPMGLGPRSLGQPLGGDAMVAWGLSLFSRVPVGPMLNSGFRLHAFLNGGRLVNHNGMGLGDLARTLAQEHSTSVGLGLVLRHPMARFELNFAVPVTTHDGDMVRKGFQFGLGFEFL</sequence>
<gene>
    <name evidence="7" type="ORF">DAKH74_034420</name>
</gene>
<dbReference type="PANTHER" id="PTHR12815:SF18">
    <property type="entry name" value="SORTING AND ASSEMBLY MACHINERY COMPONENT 50 HOMOLOG"/>
    <property type="match status" value="1"/>
</dbReference>
<evidence type="ECO:0000256" key="3">
    <source>
        <dbReference type="ARBA" id="ARBA00022452"/>
    </source>
</evidence>
<keyword evidence="4" id="KW-0812">Transmembrane</keyword>
<evidence type="ECO:0000256" key="1">
    <source>
        <dbReference type="ARBA" id="ARBA00004374"/>
    </source>
</evidence>
<comment type="similarity">
    <text evidence="2">Belongs to the SAM50/omp85 family.</text>
</comment>
<evidence type="ECO:0000256" key="2">
    <source>
        <dbReference type="ARBA" id="ARBA00010913"/>
    </source>
</evidence>
<dbReference type="PANTHER" id="PTHR12815">
    <property type="entry name" value="SORTING AND ASSEMBLY MACHINERY SAMM50 PROTEIN FAMILY MEMBER"/>
    <property type="match status" value="1"/>
</dbReference>
<keyword evidence="3" id="KW-1134">Transmembrane beta strand</keyword>
<evidence type="ECO:0000313" key="7">
    <source>
        <dbReference type="EMBL" id="GMM56826.1"/>
    </source>
</evidence>
<keyword evidence="5" id="KW-0472">Membrane</keyword>
<evidence type="ECO:0000313" key="8">
    <source>
        <dbReference type="Proteomes" id="UP001377567"/>
    </source>
</evidence>
<reference evidence="7 8" key="1">
    <citation type="journal article" date="2023" name="Elife">
        <title>Identification of key yeast species and microbe-microbe interactions impacting larval growth of Drosophila in the wild.</title>
        <authorList>
            <person name="Mure A."/>
            <person name="Sugiura Y."/>
            <person name="Maeda R."/>
            <person name="Honda K."/>
            <person name="Sakurai N."/>
            <person name="Takahashi Y."/>
            <person name="Watada M."/>
            <person name="Katoh T."/>
            <person name="Gotoh A."/>
            <person name="Gotoh Y."/>
            <person name="Taniguchi I."/>
            <person name="Nakamura K."/>
            <person name="Hayashi T."/>
            <person name="Katayama T."/>
            <person name="Uemura T."/>
            <person name="Hattori Y."/>
        </authorList>
    </citation>
    <scope>NUCLEOTIDE SEQUENCE [LARGE SCALE GENOMIC DNA]</scope>
    <source>
        <strain evidence="7 8">KH-74</strain>
    </source>
</reference>
<dbReference type="Proteomes" id="UP001377567">
    <property type="component" value="Unassembled WGS sequence"/>
</dbReference>
<comment type="caution">
    <text evidence="7">The sequence shown here is derived from an EMBL/GenBank/DDBJ whole genome shotgun (WGS) entry which is preliminary data.</text>
</comment>
<accession>A0AAV5S0B2</accession>
<evidence type="ECO:0000256" key="4">
    <source>
        <dbReference type="ARBA" id="ARBA00022692"/>
    </source>
</evidence>
<feature type="domain" description="Bacterial surface antigen (D15)" evidence="6">
    <location>
        <begin position="239"/>
        <end position="467"/>
    </location>
</feature>
<evidence type="ECO:0000256" key="5">
    <source>
        <dbReference type="ARBA" id="ARBA00023136"/>
    </source>
</evidence>
<dbReference type="GO" id="GO:0045040">
    <property type="term" value="P:protein insertion into mitochondrial outer membrane"/>
    <property type="evidence" value="ECO:0007669"/>
    <property type="project" value="TreeGrafter"/>
</dbReference>
<organism evidence="7 8">
    <name type="scientific">Maudiozyma humilis</name>
    <name type="common">Sour dough yeast</name>
    <name type="synonym">Kazachstania humilis</name>
    <dbReference type="NCBI Taxonomy" id="51915"/>
    <lineage>
        <taxon>Eukaryota</taxon>
        <taxon>Fungi</taxon>
        <taxon>Dikarya</taxon>
        <taxon>Ascomycota</taxon>
        <taxon>Saccharomycotina</taxon>
        <taxon>Saccharomycetes</taxon>
        <taxon>Saccharomycetales</taxon>
        <taxon>Saccharomycetaceae</taxon>
        <taxon>Maudiozyma</taxon>
    </lineage>
</organism>
<protein>
    <submittedName>
        <fullName evidence="7">SAM complex subunit</fullName>
    </submittedName>
</protein>
<proteinExistence type="inferred from homology"/>
<dbReference type="EMBL" id="BTGD01000010">
    <property type="protein sequence ID" value="GMM56826.1"/>
    <property type="molecule type" value="Genomic_DNA"/>
</dbReference>
<dbReference type="InterPro" id="IPR000184">
    <property type="entry name" value="Bac_surfAg_D15"/>
</dbReference>
<dbReference type="AlphaFoldDB" id="A0AAV5S0B2"/>
<dbReference type="GO" id="GO:0005741">
    <property type="term" value="C:mitochondrial outer membrane"/>
    <property type="evidence" value="ECO:0007669"/>
    <property type="project" value="UniProtKB-SubCell"/>
</dbReference>
<dbReference type="InterPro" id="IPR039910">
    <property type="entry name" value="D15-like"/>
</dbReference>
<dbReference type="Gene3D" id="2.40.160.50">
    <property type="entry name" value="membrane protein fhac: a member of the omp85/tpsb transporter family"/>
    <property type="match status" value="1"/>
</dbReference>
<comment type="subcellular location">
    <subcellularLocation>
        <location evidence="1">Mitochondrion outer membrane</location>
        <topology evidence="1">Multi-pass membrane protein</topology>
    </subcellularLocation>
</comment>
<name>A0AAV5S0B2_MAUHU</name>
<dbReference type="Pfam" id="PF01103">
    <property type="entry name" value="Omp85"/>
    <property type="match status" value="1"/>
</dbReference>
<keyword evidence="8" id="KW-1185">Reference proteome</keyword>
<evidence type="ECO:0000259" key="6">
    <source>
        <dbReference type="Pfam" id="PF01103"/>
    </source>
</evidence>